<dbReference type="GO" id="GO:0003700">
    <property type="term" value="F:DNA-binding transcription factor activity"/>
    <property type="evidence" value="ECO:0007669"/>
    <property type="project" value="InterPro"/>
</dbReference>
<evidence type="ECO:0000313" key="8">
    <source>
        <dbReference type="EMBL" id="TWW08274.1"/>
    </source>
</evidence>
<dbReference type="PANTHER" id="PTHR22648">
    <property type="entry name" value="TRANSCRIPTION TERMINATION FACTOR NUSA"/>
    <property type="match status" value="1"/>
</dbReference>
<dbReference type="InterPro" id="IPR013735">
    <property type="entry name" value="TF_NusA_N"/>
</dbReference>
<dbReference type="SUPFAM" id="SSF69705">
    <property type="entry name" value="Transcription factor NusA, N-terminal domain"/>
    <property type="match status" value="1"/>
</dbReference>
<dbReference type="AlphaFoldDB" id="A0A5C6M506"/>
<dbReference type="InterPro" id="IPR030842">
    <property type="entry name" value="TF_NusA_bacterial"/>
</dbReference>
<dbReference type="CDD" id="cd04455">
    <property type="entry name" value="S1_NusA"/>
    <property type="match status" value="1"/>
</dbReference>
<keyword evidence="2" id="KW-0963">Cytoplasm</keyword>
<reference evidence="8 9" key="2">
    <citation type="submission" date="2019-08" db="EMBL/GenBank/DDBJ databases">
        <authorList>
            <person name="Henke P."/>
        </authorList>
    </citation>
    <scope>NUCLEOTIDE SEQUENCE [LARGE SCALE GENOMIC DNA]</scope>
    <source>
        <strain evidence="8">Phe10_nw2017</strain>
    </source>
</reference>
<keyword evidence="3" id="KW-0889">Transcription antitermination</keyword>
<reference evidence="8 9" key="1">
    <citation type="submission" date="2019-08" db="EMBL/GenBank/DDBJ databases">
        <title>100 year-old enigma solved: identification of Planctomyces bekefii, the type genus and species of the phylum Planctomycetes.</title>
        <authorList>
            <person name="Svetlana D.N."/>
            <person name="Overmann J."/>
        </authorList>
    </citation>
    <scope>NUCLEOTIDE SEQUENCE [LARGE SCALE GENOMIC DNA]</scope>
    <source>
        <strain evidence="8">Phe10_nw2017</strain>
    </source>
</reference>
<name>A0A5C6M506_9PLAN</name>
<evidence type="ECO:0000256" key="2">
    <source>
        <dbReference type="ARBA" id="ARBA00022490"/>
    </source>
</evidence>
<evidence type="ECO:0000256" key="5">
    <source>
        <dbReference type="ARBA" id="ARBA00023015"/>
    </source>
</evidence>
<dbReference type="Pfam" id="PF08529">
    <property type="entry name" value="NusA_N"/>
    <property type="match status" value="2"/>
</dbReference>
<evidence type="ECO:0000256" key="4">
    <source>
        <dbReference type="ARBA" id="ARBA00022884"/>
    </source>
</evidence>
<dbReference type="SUPFAM" id="SSF50249">
    <property type="entry name" value="Nucleic acid-binding proteins"/>
    <property type="match status" value="1"/>
</dbReference>
<dbReference type="InterPro" id="IPR012340">
    <property type="entry name" value="NA-bd_OB-fold"/>
</dbReference>
<proteinExistence type="predicted"/>
<dbReference type="FunFam" id="3.30.300.20:FF:000002">
    <property type="entry name" value="Transcription termination/antitermination protein NusA"/>
    <property type="match status" value="1"/>
</dbReference>
<dbReference type="Pfam" id="PF00575">
    <property type="entry name" value="S1"/>
    <property type="match status" value="1"/>
</dbReference>
<dbReference type="InterPro" id="IPR015946">
    <property type="entry name" value="KH_dom-like_a/b"/>
</dbReference>
<sequence length="274" mass="30653">MNGNEILRIVDAIHRDKAIDADVVFEGIEQAILSAARKHFSEEEQLEVRIDRETGEPSLICDGRALEADLLGDLLGRISAQTAKQVMIQKIREAERDALYDEYLDLRSQLISGQVTRVDRGTVIVKLDKIEAILPRSEQIRKENFRTGDRLRAIVLDVRKAGSRVRVILSRTHPDFVRRLFEVEIPEVNDRVIEVRSIAREAGNRSKVAVSCSDSTIDCVGACVGVRGARIRGIVEELAGERIDIVRWNDSLSVLVPNALQPADVEDVILCPML</sequence>
<dbReference type="GO" id="GO:0003723">
    <property type="term" value="F:RNA binding"/>
    <property type="evidence" value="ECO:0007669"/>
    <property type="project" value="UniProtKB-KW"/>
</dbReference>
<dbReference type="InterPro" id="IPR003029">
    <property type="entry name" value="S1_domain"/>
</dbReference>
<keyword evidence="9" id="KW-1185">Reference proteome</keyword>
<dbReference type="GO" id="GO:0031564">
    <property type="term" value="P:transcription antitermination"/>
    <property type="evidence" value="ECO:0007669"/>
    <property type="project" value="UniProtKB-KW"/>
</dbReference>
<evidence type="ECO:0000259" key="7">
    <source>
        <dbReference type="PROSITE" id="PS50126"/>
    </source>
</evidence>
<keyword evidence="5" id="KW-0805">Transcription regulation</keyword>
<dbReference type="GO" id="GO:0006353">
    <property type="term" value="P:DNA-templated transcription termination"/>
    <property type="evidence" value="ECO:0007669"/>
    <property type="project" value="UniProtKB-KW"/>
</dbReference>
<gene>
    <name evidence="8" type="ORF">E3A20_25980</name>
</gene>
<dbReference type="Gene3D" id="3.30.300.20">
    <property type="match status" value="1"/>
</dbReference>
<organism evidence="8 9">
    <name type="scientific">Planctomyces bekefii</name>
    <dbReference type="NCBI Taxonomy" id="1653850"/>
    <lineage>
        <taxon>Bacteria</taxon>
        <taxon>Pseudomonadati</taxon>
        <taxon>Planctomycetota</taxon>
        <taxon>Planctomycetia</taxon>
        <taxon>Planctomycetales</taxon>
        <taxon>Planctomycetaceae</taxon>
        <taxon>Planctomyces</taxon>
    </lineage>
</organism>
<keyword evidence="1" id="KW-0806">Transcription termination</keyword>
<comment type="caution">
    <text evidence="8">The sequence shown here is derived from an EMBL/GenBank/DDBJ whole genome shotgun (WGS) entry which is preliminary data.</text>
</comment>
<dbReference type="GO" id="GO:0005829">
    <property type="term" value="C:cytosol"/>
    <property type="evidence" value="ECO:0007669"/>
    <property type="project" value="TreeGrafter"/>
</dbReference>
<protein>
    <recommendedName>
        <fullName evidence="7">S1 motif domain-containing protein</fullName>
    </recommendedName>
</protein>
<evidence type="ECO:0000256" key="1">
    <source>
        <dbReference type="ARBA" id="ARBA00022472"/>
    </source>
</evidence>
<keyword evidence="6" id="KW-0804">Transcription</keyword>
<dbReference type="Gene3D" id="3.30.1480.10">
    <property type="entry name" value="NusA, N-terminal domain"/>
    <property type="match status" value="1"/>
</dbReference>
<dbReference type="EMBL" id="SRHE01000750">
    <property type="protein sequence ID" value="TWW08274.1"/>
    <property type="molecule type" value="Genomic_DNA"/>
</dbReference>
<dbReference type="InterPro" id="IPR025249">
    <property type="entry name" value="TF_NusA_KH_1st"/>
</dbReference>
<evidence type="ECO:0000256" key="3">
    <source>
        <dbReference type="ARBA" id="ARBA00022814"/>
    </source>
</evidence>
<evidence type="ECO:0000256" key="6">
    <source>
        <dbReference type="ARBA" id="ARBA00023163"/>
    </source>
</evidence>
<feature type="domain" description="S1 motif" evidence="7">
    <location>
        <begin position="108"/>
        <end position="172"/>
    </location>
</feature>
<dbReference type="PROSITE" id="PS50126">
    <property type="entry name" value="S1"/>
    <property type="match status" value="1"/>
</dbReference>
<dbReference type="SMART" id="SM00316">
    <property type="entry name" value="S1"/>
    <property type="match status" value="1"/>
</dbReference>
<accession>A0A5C6M506</accession>
<keyword evidence="4" id="KW-0694">RNA-binding</keyword>
<dbReference type="InterPro" id="IPR009019">
    <property type="entry name" value="KH_sf_prok-type"/>
</dbReference>
<dbReference type="Proteomes" id="UP000321083">
    <property type="component" value="Unassembled WGS sequence"/>
</dbReference>
<dbReference type="InterPro" id="IPR036555">
    <property type="entry name" value="NusA_N_sf"/>
</dbReference>
<dbReference type="Gene3D" id="2.40.50.140">
    <property type="entry name" value="Nucleic acid-binding proteins"/>
    <property type="match status" value="1"/>
</dbReference>
<dbReference type="SUPFAM" id="SSF54814">
    <property type="entry name" value="Prokaryotic type KH domain (KH-domain type II)"/>
    <property type="match status" value="1"/>
</dbReference>
<dbReference type="Pfam" id="PF13184">
    <property type="entry name" value="KH_NusA_1st"/>
    <property type="match status" value="1"/>
</dbReference>
<dbReference type="CDD" id="cd02134">
    <property type="entry name" value="KH-II_NusA_rpt1"/>
    <property type="match status" value="1"/>
</dbReference>
<feature type="non-terminal residue" evidence="8">
    <location>
        <position position="274"/>
    </location>
</feature>
<dbReference type="PANTHER" id="PTHR22648:SF0">
    <property type="entry name" value="TRANSCRIPTION TERMINATION_ANTITERMINATION PROTEIN NUSA"/>
    <property type="match status" value="1"/>
</dbReference>
<evidence type="ECO:0000313" key="9">
    <source>
        <dbReference type="Proteomes" id="UP000321083"/>
    </source>
</evidence>